<dbReference type="EMBL" id="JAAFGW010000093">
    <property type="protein sequence ID" value="NDP48219.1"/>
    <property type="molecule type" value="Genomic_DNA"/>
</dbReference>
<name>A0A7C9K1C0_9PROT</name>
<protein>
    <submittedName>
        <fullName evidence="1">Uncharacterized protein</fullName>
    </submittedName>
</protein>
<proteinExistence type="predicted"/>
<organism evidence="1 2">
    <name type="scientific">Sulfuriferula multivorans</name>
    <dbReference type="NCBI Taxonomy" id="1559896"/>
    <lineage>
        <taxon>Bacteria</taxon>
        <taxon>Pseudomonadati</taxon>
        <taxon>Pseudomonadota</taxon>
        <taxon>Betaproteobacteria</taxon>
        <taxon>Nitrosomonadales</taxon>
        <taxon>Sulfuricellaceae</taxon>
        <taxon>Sulfuriferula</taxon>
    </lineage>
</organism>
<gene>
    <name evidence="1" type="ORF">GZ085_07480</name>
</gene>
<comment type="caution">
    <text evidence="1">The sequence shown here is derived from an EMBL/GenBank/DDBJ whole genome shotgun (WGS) entry which is preliminary data.</text>
</comment>
<dbReference type="Proteomes" id="UP000483432">
    <property type="component" value="Unassembled WGS sequence"/>
</dbReference>
<reference evidence="1 2" key="1">
    <citation type="submission" date="2019-09" db="EMBL/GenBank/DDBJ databases">
        <title>H2 Metabolism Revealed by Metagenomic Analysis in Subglacial Sediment of East Antarctica.</title>
        <authorList>
            <person name="Yang Z."/>
            <person name="Zhang Y."/>
            <person name="Lv Y."/>
            <person name="Yan W."/>
            <person name="Xiao X."/>
            <person name="Sun B."/>
            <person name="Ma H."/>
        </authorList>
    </citation>
    <scope>NUCLEOTIDE SEQUENCE [LARGE SCALE GENOMIC DNA]</scope>
    <source>
        <strain evidence="1">Bin2_2</strain>
    </source>
</reference>
<evidence type="ECO:0000313" key="1">
    <source>
        <dbReference type="EMBL" id="NDP48219.1"/>
    </source>
</evidence>
<dbReference type="AlphaFoldDB" id="A0A7C9K1C0"/>
<sequence length="82" mass="9157">MAFQKYQSGLAQFRKVLLIVNISANSANCTAIPIGAGAHRGQHVGTGLFHRGYPAWKITPMKQLCFRLDFFLLSARTFKMGR</sequence>
<evidence type="ECO:0000313" key="2">
    <source>
        <dbReference type="Proteomes" id="UP000483432"/>
    </source>
</evidence>
<accession>A0A7C9K1C0</accession>